<dbReference type="EMBL" id="JANJYJ010000008">
    <property type="protein sequence ID" value="KAK3193054.1"/>
    <property type="molecule type" value="Genomic_DNA"/>
</dbReference>
<dbReference type="Proteomes" id="UP001281410">
    <property type="component" value="Unassembled WGS sequence"/>
</dbReference>
<reference evidence="1" key="1">
    <citation type="journal article" date="2023" name="Plant J.">
        <title>Genome sequences and population genomics provide insights into the demographic history, inbreeding, and mutation load of two 'living fossil' tree species of Dipteronia.</title>
        <authorList>
            <person name="Feng Y."/>
            <person name="Comes H.P."/>
            <person name="Chen J."/>
            <person name="Zhu S."/>
            <person name="Lu R."/>
            <person name="Zhang X."/>
            <person name="Li P."/>
            <person name="Qiu J."/>
            <person name="Olsen K.M."/>
            <person name="Qiu Y."/>
        </authorList>
    </citation>
    <scope>NUCLEOTIDE SEQUENCE</scope>
    <source>
        <strain evidence="1">NBL</strain>
    </source>
</reference>
<keyword evidence="2" id="KW-1185">Reference proteome</keyword>
<protein>
    <submittedName>
        <fullName evidence="1">Uncharacterized protein</fullName>
    </submittedName>
</protein>
<sequence>MLSVTSRSVALDAVAHFVSLVVLDVGGFRKVAADVPPQMTIRLQVTAAVSPLTTIRLQLIDPLDLLFRCNFRQTPCGTGYVLYGHDHLYSVYDLIMPLYNGVDCSVQLEVYGDGRGSD</sequence>
<name>A0AAE0DXB9_9ROSI</name>
<accession>A0AAE0DXB9</accession>
<evidence type="ECO:0000313" key="1">
    <source>
        <dbReference type="EMBL" id="KAK3193054.1"/>
    </source>
</evidence>
<evidence type="ECO:0000313" key="2">
    <source>
        <dbReference type="Proteomes" id="UP001281410"/>
    </source>
</evidence>
<gene>
    <name evidence="1" type="ORF">Dsin_024364</name>
</gene>
<organism evidence="1 2">
    <name type="scientific">Dipteronia sinensis</name>
    <dbReference type="NCBI Taxonomy" id="43782"/>
    <lineage>
        <taxon>Eukaryota</taxon>
        <taxon>Viridiplantae</taxon>
        <taxon>Streptophyta</taxon>
        <taxon>Embryophyta</taxon>
        <taxon>Tracheophyta</taxon>
        <taxon>Spermatophyta</taxon>
        <taxon>Magnoliopsida</taxon>
        <taxon>eudicotyledons</taxon>
        <taxon>Gunneridae</taxon>
        <taxon>Pentapetalae</taxon>
        <taxon>rosids</taxon>
        <taxon>malvids</taxon>
        <taxon>Sapindales</taxon>
        <taxon>Sapindaceae</taxon>
        <taxon>Hippocastanoideae</taxon>
        <taxon>Acereae</taxon>
        <taxon>Dipteronia</taxon>
    </lineage>
</organism>
<dbReference type="AlphaFoldDB" id="A0AAE0DXB9"/>
<proteinExistence type="predicted"/>
<comment type="caution">
    <text evidence="1">The sequence shown here is derived from an EMBL/GenBank/DDBJ whole genome shotgun (WGS) entry which is preliminary data.</text>
</comment>